<accession>A0AA39MJE0</accession>
<protein>
    <submittedName>
        <fullName evidence="2">Uncharacterized protein</fullName>
    </submittedName>
</protein>
<sequence>MPLGWPRLYDTVEQWRVAQQHSQALYCARHSERDGTKNVHSGGDVEQLEDEEDAEERRVHYTHKALTCIHTLAAQLRLNMGMPLIDWLDDLCHVMKMEDNPTEAVEARLSYADEDGPIWTAAHSAWASVLDAHWYLTDIKEWQELHHAEMAGVLYSTSSHLPFSWLGFSQGICYFIILEVLAVPRNMKLKLPDFDFNDHQKAMLEASCIPYIEGCNEAIKTGNKTHANYIFDSFATEWFVNYPVEARNVLEHFVAEEEKKEELRSALVAAYHKCRAACLAEEPVSRRDNSAWDAYIAMMCPSRDDDNTSDGEGSSEKDSTYSSNEVREEEAQERQREEEDWACRE</sequence>
<dbReference type="EMBL" id="JAUEPT010000059">
    <property type="protein sequence ID" value="KAK0435874.1"/>
    <property type="molecule type" value="Genomic_DNA"/>
</dbReference>
<feature type="region of interest" description="Disordered" evidence="1">
    <location>
        <begin position="301"/>
        <end position="345"/>
    </location>
</feature>
<proteinExistence type="predicted"/>
<name>A0AA39MJE0_9AGAR</name>
<gene>
    <name evidence="2" type="ORF">EV421DRAFT_1908376</name>
</gene>
<evidence type="ECO:0000313" key="2">
    <source>
        <dbReference type="EMBL" id="KAK0435874.1"/>
    </source>
</evidence>
<keyword evidence="3" id="KW-1185">Reference proteome</keyword>
<organism evidence="2 3">
    <name type="scientific">Armillaria borealis</name>
    <dbReference type="NCBI Taxonomy" id="47425"/>
    <lineage>
        <taxon>Eukaryota</taxon>
        <taxon>Fungi</taxon>
        <taxon>Dikarya</taxon>
        <taxon>Basidiomycota</taxon>
        <taxon>Agaricomycotina</taxon>
        <taxon>Agaricomycetes</taxon>
        <taxon>Agaricomycetidae</taxon>
        <taxon>Agaricales</taxon>
        <taxon>Marasmiineae</taxon>
        <taxon>Physalacriaceae</taxon>
        <taxon>Armillaria</taxon>
    </lineage>
</organism>
<comment type="caution">
    <text evidence="2">The sequence shown here is derived from an EMBL/GenBank/DDBJ whole genome shotgun (WGS) entry which is preliminary data.</text>
</comment>
<dbReference type="Proteomes" id="UP001175226">
    <property type="component" value="Unassembled WGS sequence"/>
</dbReference>
<evidence type="ECO:0000313" key="3">
    <source>
        <dbReference type="Proteomes" id="UP001175226"/>
    </source>
</evidence>
<feature type="region of interest" description="Disordered" evidence="1">
    <location>
        <begin position="32"/>
        <end position="55"/>
    </location>
</feature>
<evidence type="ECO:0000256" key="1">
    <source>
        <dbReference type="SAM" id="MobiDB-lite"/>
    </source>
</evidence>
<feature type="compositionally biased region" description="Basic and acidic residues" evidence="1">
    <location>
        <begin position="332"/>
        <end position="345"/>
    </location>
</feature>
<dbReference type="AlphaFoldDB" id="A0AA39MJE0"/>
<reference evidence="2" key="1">
    <citation type="submission" date="2023-06" db="EMBL/GenBank/DDBJ databases">
        <authorList>
            <consortium name="Lawrence Berkeley National Laboratory"/>
            <person name="Ahrendt S."/>
            <person name="Sahu N."/>
            <person name="Indic B."/>
            <person name="Wong-Bajracharya J."/>
            <person name="Merenyi Z."/>
            <person name="Ke H.-M."/>
            <person name="Monk M."/>
            <person name="Kocsube S."/>
            <person name="Drula E."/>
            <person name="Lipzen A."/>
            <person name="Balint B."/>
            <person name="Henrissat B."/>
            <person name="Andreopoulos B."/>
            <person name="Martin F.M."/>
            <person name="Harder C.B."/>
            <person name="Rigling D."/>
            <person name="Ford K.L."/>
            <person name="Foster G.D."/>
            <person name="Pangilinan J."/>
            <person name="Papanicolaou A."/>
            <person name="Barry K."/>
            <person name="LaButti K."/>
            <person name="Viragh M."/>
            <person name="Koriabine M."/>
            <person name="Yan M."/>
            <person name="Riley R."/>
            <person name="Champramary S."/>
            <person name="Plett K.L."/>
            <person name="Tsai I.J."/>
            <person name="Slot J."/>
            <person name="Sipos G."/>
            <person name="Plett J."/>
            <person name="Nagy L.G."/>
            <person name="Grigoriev I.V."/>
        </authorList>
    </citation>
    <scope>NUCLEOTIDE SEQUENCE</scope>
    <source>
        <strain evidence="2">FPL87.14</strain>
    </source>
</reference>